<organism evidence="3 4">
    <name type="scientific">Cyanoderma ruficeps</name>
    <name type="common">rufous-capped babbler</name>
    <dbReference type="NCBI Taxonomy" id="181631"/>
    <lineage>
        <taxon>Eukaryota</taxon>
        <taxon>Metazoa</taxon>
        <taxon>Chordata</taxon>
        <taxon>Craniata</taxon>
        <taxon>Vertebrata</taxon>
        <taxon>Euteleostomi</taxon>
        <taxon>Archelosauria</taxon>
        <taxon>Archosauria</taxon>
        <taxon>Dinosauria</taxon>
        <taxon>Saurischia</taxon>
        <taxon>Theropoda</taxon>
        <taxon>Coelurosauria</taxon>
        <taxon>Aves</taxon>
        <taxon>Neognathae</taxon>
        <taxon>Neoaves</taxon>
        <taxon>Telluraves</taxon>
        <taxon>Australaves</taxon>
        <taxon>Passeriformes</taxon>
        <taxon>Sylvioidea</taxon>
        <taxon>Timaliidae</taxon>
        <taxon>Cyanoderma</taxon>
    </lineage>
</organism>
<dbReference type="PANTHER" id="PTHR11461:SF186">
    <property type="entry name" value="SERPIN B4"/>
    <property type="match status" value="1"/>
</dbReference>
<dbReference type="GO" id="GO:0004867">
    <property type="term" value="F:serine-type endopeptidase inhibitor activity"/>
    <property type="evidence" value="ECO:0007669"/>
    <property type="project" value="InterPro"/>
</dbReference>
<feature type="domain" description="Serpin" evidence="2">
    <location>
        <begin position="22"/>
        <end position="393"/>
    </location>
</feature>
<dbReference type="InterPro" id="IPR042185">
    <property type="entry name" value="Serpin_sf_2"/>
</dbReference>
<comment type="similarity">
    <text evidence="1">Belongs to the serpin family. Ov-serpin subfamily.</text>
</comment>
<accession>A0A8C3QZF1</accession>
<dbReference type="PROSITE" id="PS00284">
    <property type="entry name" value="SERPIN"/>
    <property type="match status" value="1"/>
</dbReference>
<name>A0A8C3QZF1_9PASS</name>
<evidence type="ECO:0000313" key="3">
    <source>
        <dbReference type="Ensembl" id="ENSCRFP00000012842.1"/>
    </source>
</evidence>
<dbReference type="SUPFAM" id="SSF56574">
    <property type="entry name" value="Serpins"/>
    <property type="match status" value="1"/>
</dbReference>
<dbReference type="AlphaFoldDB" id="A0A8C3QZF1"/>
<dbReference type="Pfam" id="PF00079">
    <property type="entry name" value="Serpin"/>
    <property type="match status" value="1"/>
</dbReference>
<dbReference type="InterPro" id="IPR000215">
    <property type="entry name" value="Serpin_fam"/>
</dbReference>
<dbReference type="FunFam" id="2.30.39.10:FF:000001">
    <property type="entry name" value="Serpin family B member 2"/>
    <property type="match status" value="1"/>
</dbReference>
<sequence>LFFFHQDFTMASISAANAKFCFDVYKEVKLHRSNDNVLISSLGMLSTLALVYMGARGRTQSQMGKVSHLHGCKVTSACCGTAEYIHKTFKGLLSDISRQNATQSLRIADRLYIEKSYPILQEYIKCAKKFYKAELEEVDFKTAAEEARQLINSWVEKETNGRIQDFLVSDSVDLNTALVIVNAIYFKGTWKTPFKEEDTQEEPFNVTEQESKPVQMMRQNNTFKVARVAEDKIKVAELPYNQEELSLFVLLPDDISVLAQLENKISYEKLMEWTSPKVMQKKRVKLYLPRMKIEEKYNLTSVLTSLGMTDLFSPLANLSGISSAESLRVSEAVQEAYMEVTEEGTEAGGSEVVTGDIQHSSEFEEFRADRPFLFFVKHNASGMILLFGRYSSP</sequence>
<reference evidence="3" key="2">
    <citation type="submission" date="2025-09" db="UniProtKB">
        <authorList>
            <consortium name="Ensembl"/>
        </authorList>
    </citation>
    <scope>IDENTIFICATION</scope>
</reference>
<dbReference type="InterPro" id="IPR023796">
    <property type="entry name" value="Serpin_dom"/>
</dbReference>
<dbReference type="InterPro" id="IPR042178">
    <property type="entry name" value="Serpin_sf_1"/>
</dbReference>
<keyword evidence="4" id="KW-1185">Reference proteome</keyword>
<dbReference type="Gene3D" id="2.30.39.10">
    <property type="entry name" value="Alpha-1-antitrypsin, domain 1"/>
    <property type="match status" value="1"/>
</dbReference>
<dbReference type="SMART" id="SM00093">
    <property type="entry name" value="SERPIN"/>
    <property type="match status" value="1"/>
</dbReference>
<reference evidence="3" key="1">
    <citation type="submission" date="2025-08" db="UniProtKB">
        <authorList>
            <consortium name="Ensembl"/>
        </authorList>
    </citation>
    <scope>IDENTIFICATION</scope>
</reference>
<dbReference type="Ensembl" id="ENSCRFT00000013283.1">
    <property type="protein sequence ID" value="ENSCRFP00000012842.1"/>
    <property type="gene ID" value="ENSCRFG00000009956.1"/>
</dbReference>
<dbReference type="Gene3D" id="3.30.497.10">
    <property type="entry name" value="Antithrombin, subunit I, domain 2"/>
    <property type="match status" value="1"/>
</dbReference>
<dbReference type="Proteomes" id="UP000694396">
    <property type="component" value="Unplaced"/>
</dbReference>
<dbReference type="InterPro" id="IPR036186">
    <property type="entry name" value="Serpin_sf"/>
</dbReference>
<dbReference type="InterPro" id="IPR023795">
    <property type="entry name" value="Serpin_CS"/>
</dbReference>
<dbReference type="PANTHER" id="PTHR11461">
    <property type="entry name" value="SERINE PROTEASE INHIBITOR, SERPIN"/>
    <property type="match status" value="1"/>
</dbReference>
<protein>
    <recommendedName>
        <fullName evidence="2">Serpin domain-containing protein</fullName>
    </recommendedName>
</protein>
<evidence type="ECO:0000256" key="1">
    <source>
        <dbReference type="ARBA" id="ARBA00006426"/>
    </source>
</evidence>
<proteinExistence type="inferred from homology"/>
<evidence type="ECO:0000313" key="4">
    <source>
        <dbReference type="Proteomes" id="UP000694396"/>
    </source>
</evidence>
<dbReference type="GO" id="GO:0005615">
    <property type="term" value="C:extracellular space"/>
    <property type="evidence" value="ECO:0007669"/>
    <property type="project" value="InterPro"/>
</dbReference>
<evidence type="ECO:0000259" key="2">
    <source>
        <dbReference type="SMART" id="SM00093"/>
    </source>
</evidence>